<dbReference type="Pfam" id="PF00106">
    <property type="entry name" value="adh_short"/>
    <property type="match status" value="1"/>
</dbReference>
<gene>
    <name evidence="2" type="ORF">B841_04275</name>
</gene>
<dbReference type="eggNOG" id="COG1028">
    <property type="taxonomic scope" value="Bacteria"/>
</dbReference>
<dbReference type="SUPFAM" id="SSF51735">
    <property type="entry name" value="NAD(P)-binding Rossmann-fold domains"/>
    <property type="match status" value="1"/>
</dbReference>
<dbReference type="AlphaFoldDB" id="S5THZ6"/>
<dbReference type="Gene3D" id="3.40.50.720">
    <property type="entry name" value="NAD(P)-binding Rossmann-like Domain"/>
    <property type="match status" value="1"/>
</dbReference>
<dbReference type="PANTHER" id="PTHR43157">
    <property type="entry name" value="PHOSPHATIDYLINOSITOL-GLYCAN BIOSYNTHESIS CLASS F PROTEIN-RELATED"/>
    <property type="match status" value="1"/>
</dbReference>
<dbReference type="GO" id="GO:0016491">
    <property type="term" value="F:oxidoreductase activity"/>
    <property type="evidence" value="ECO:0007669"/>
    <property type="project" value="UniProtKB-KW"/>
</dbReference>
<dbReference type="InterPro" id="IPR002347">
    <property type="entry name" value="SDR_fam"/>
</dbReference>
<dbReference type="PANTHER" id="PTHR43157:SF31">
    <property type="entry name" value="PHOSPHATIDYLINOSITOL-GLYCAN BIOSYNTHESIS CLASS F PROTEIN"/>
    <property type="match status" value="1"/>
</dbReference>
<evidence type="ECO:0000313" key="2">
    <source>
        <dbReference type="EMBL" id="AGS34338.1"/>
    </source>
</evidence>
<reference evidence="2 3" key="1">
    <citation type="submission" date="2012-11" db="EMBL/GenBank/DDBJ databases">
        <title>The complete genome sequence of Corynebacterium maris Coryn-1 (=DSM 45190).</title>
        <authorList>
            <person name="Schaffert L."/>
            <person name="Albersmeier A."/>
            <person name="Kalinowski J."/>
            <person name="Ruckert C."/>
        </authorList>
    </citation>
    <scope>NUCLEOTIDE SEQUENCE [LARGE SCALE GENOMIC DNA]</scope>
    <source>
        <strain evidence="3">Coryn-1</strain>
    </source>
</reference>
<dbReference type="EMBL" id="CP003924">
    <property type="protein sequence ID" value="AGS34338.1"/>
    <property type="molecule type" value="Genomic_DNA"/>
</dbReference>
<proteinExistence type="predicted"/>
<accession>S5THZ6</accession>
<dbReference type="PRINTS" id="PR00081">
    <property type="entry name" value="GDHRDH"/>
</dbReference>
<dbReference type="KEGG" id="cmd:B841_04275"/>
<evidence type="ECO:0000313" key="3">
    <source>
        <dbReference type="Proteomes" id="UP000015388"/>
    </source>
</evidence>
<keyword evidence="3" id="KW-1185">Reference proteome</keyword>
<sequence length="275" mass="29510">MRTIVITGASDGIGASAARILHRARPEDRLVLIGRDPAKTAAVAESVDAEFHTADFSRLDEVRALADDLGELGRIDVLANNAGGVFPGPETTVDGFEKTWQVNVVAPYLLTNLLLPTLVASRASVVATASVGSLAAKFNLDDPNTFRGFTPDRAYANAKLGNILFTKELHRRFHDHRLSAVAFHPGVIATSFAQESGAGLLHKMYGGPLARFFGGSAAGGENLAHFIAGVPGVHWESGRYYDDRRRPGLQRPIAKDLGVAKRVFEDLGEALNVSW</sequence>
<dbReference type="PATRIC" id="fig|1224163.3.peg.855"/>
<dbReference type="STRING" id="1224163.B841_04275"/>
<name>S5THZ6_9CORY</name>
<organism evidence="2 3">
    <name type="scientific">Corynebacterium maris DSM 45190</name>
    <dbReference type="NCBI Taxonomy" id="1224163"/>
    <lineage>
        <taxon>Bacteria</taxon>
        <taxon>Bacillati</taxon>
        <taxon>Actinomycetota</taxon>
        <taxon>Actinomycetes</taxon>
        <taxon>Mycobacteriales</taxon>
        <taxon>Corynebacteriaceae</taxon>
        <taxon>Corynebacterium</taxon>
    </lineage>
</organism>
<keyword evidence="1" id="KW-0560">Oxidoreductase</keyword>
<dbReference type="RefSeq" id="WP_020934271.1">
    <property type="nucleotide sequence ID" value="NC_021915.1"/>
</dbReference>
<evidence type="ECO:0000256" key="1">
    <source>
        <dbReference type="ARBA" id="ARBA00023002"/>
    </source>
</evidence>
<dbReference type="OrthoDB" id="3237043at2"/>
<dbReference type="Proteomes" id="UP000015388">
    <property type="component" value="Chromosome"/>
</dbReference>
<protein>
    <submittedName>
        <fullName evidence="2">Oxidoreductase</fullName>
    </submittedName>
</protein>
<dbReference type="HOGENOM" id="CLU_010194_44_5_11"/>
<dbReference type="InterPro" id="IPR036291">
    <property type="entry name" value="NAD(P)-bd_dom_sf"/>
</dbReference>